<evidence type="ECO:0000256" key="13">
    <source>
        <dbReference type="PIRSR" id="PIRSR000559-2"/>
    </source>
</evidence>
<comment type="catalytic activity">
    <reaction evidence="11">
        <text>L-seryl-[protein] + ATP = O-phospho-L-seryl-[protein] + ADP + H(+)</text>
        <dbReference type="Rhea" id="RHEA:17989"/>
        <dbReference type="Rhea" id="RHEA-COMP:9863"/>
        <dbReference type="Rhea" id="RHEA-COMP:11604"/>
        <dbReference type="ChEBI" id="CHEBI:15378"/>
        <dbReference type="ChEBI" id="CHEBI:29999"/>
        <dbReference type="ChEBI" id="CHEBI:30616"/>
        <dbReference type="ChEBI" id="CHEBI:83421"/>
        <dbReference type="ChEBI" id="CHEBI:456216"/>
        <dbReference type="EC" id="2.7.11.12"/>
    </reaction>
</comment>
<evidence type="ECO:0000259" key="17">
    <source>
        <dbReference type="PROSITE" id="PS51285"/>
    </source>
</evidence>
<dbReference type="InterPro" id="IPR014710">
    <property type="entry name" value="RmlC-like_jellyroll"/>
</dbReference>
<feature type="domain" description="Protein kinase" evidence="15">
    <location>
        <begin position="279"/>
        <end position="534"/>
    </location>
</feature>
<dbReference type="PROSITE" id="PS00889">
    <property type="entry name" value="CNMP_BINDING_2"/>
    <property type="match status" value="1"/>
</dbReference>
<dbReference type="EMBL" id="JAFCMP010000334">
    <property type="protein sequence ID" value="KAG5181365.1"/>
    <property type="molecule type" value="Genomic_DNA"/>
</dbReference>
<dbReference type="SUPFAM" id="SSF51206">
    <property type="entry name" value="cAMP-binding domain-like"/>
    <property type="match status" value="2"/>
</dbReference>
<dbReference type="SMART" id="SM00100">
    <property type="entry name" value="cNMP"/>
    <property type="match status" value="2"/>
</dbReference>
<dbReference type="SUPFAM" id="SSF56112">
    <property type="entry name" value="Protein kinase-like (PK-like)"/>
    <property type="match status" value="1"/>
</dbReference>
<evidence type="ECO:0000256" key="12">
    <source>
        <dbReference type="PIRSR" id="PIRSR000559-1"/>
    </source>
</evidence>
<evidence type="ECO:0000256" key="4">
    <source>
        <dbReference type="ARBA" id="ARBA00022535"/>
    </source>
</evidence>
<reference evidence="18" key="1">
    <citation type="submission" date="2021-02" db="EMBL/GenBank/DDBJ databases">
        <title>First Annotated Genome of the Yellow-green Alga Tribonema minus.</title>
        <authorList>
            <person name="Mahan K.M."/>
        </authorList>
    </citation>
    <scope>NUCLEOTIDE SEQUENCE</scope>
    <source>
        <strain evidence="18">UTEX B ZZ1240</strain>
    </source>
</reference>
<dbReference type="PANTHER" id="PTHR24353:SF147">
    <property type="entry name" value="CGMP-DEPENDENT SERINE_THREONIN PROTEIN KINASE-RELATED"/>
    <property type="match status" value="1"/>
</dbReference>
<evidence type="ECO:0000256" key="8">
    <source>
        <dbReference type="ARBA" id="ARBA00022840"/>
    </source>
</evidence>
<feature type="domain" description="AGC-kinase C-terminal" evidence="17">
    <location>
        <begin position="535"/>
        <end position="586"/>
    </location>
</feature>
<dbReference type="PANTHER" id="PTHR24353">
    <property type="entry name" value="CYCLIC NUCLEOTIDE-DEPENDENT PROTEIN KINASE"/>
    <property type="match status" value="1"/>
</dbReference>
<dbReference type="EC" id="2.7.11.12" evidence="2"/>
<proteinExistence type="inferred from homology"/>
<dbReference type="PROSITE" id="PS00888">
    <property type="entry name" value="CNMP_BINDING_1"/>
    <property type="match status" value="1"/>
</dbReference>
<dbReference type="InterPro" id="IPR018488">
    <property type="entry name" value="cNMP-bd_CS"/>
</dbReference>
<evidence type="ECO:0000313" key="19">
    <source>
        <dbReference type="Proteomes" id="UP000664859"/>
    </source>
</evidence>
<evidence type="ECO:0000256" key="10">
    <source>
        <dbReference type="ARBA" id="ARBA00047298"/>
    </source>
</evidence>
<feature type="binding site" evidence="13">
    <location>
        <begin position="285"/>
        <end position="293"/>
    </location>
    <ligand>
        <name>ATP</name>
        <dbReference type="ChEBI" id="CHEBI:30616"/>
    </ligand>
</feature>
<evidence type="ECO:0000256" key="7">
    <source>
        <dbReference type="ARBA" id="ARBA00022777"/>
    </source>
</evidence>
<accession>A0A835YTZ8</accession>
<dbReference type="InterPro" id="IPR000961">
    <property type="entry name" value="AGC-kinase_C"/>
</dbReference>
<keyword evidence="6 13" id="KW-0547">Nucleotide-binding</keyword>
<feature type="domain" description="Cyclic nucleotide-binding" evidence="16">
    <location>
        <begin position="159"/>
        <end position="268"/>
    </location>
</feature>
<dbReference type="SMART" id="SM00220">
    <property type="entry name" value="S_TKc"/>
    <property type="match status" value="1"/>
</dbReference>
<dbReference type="Gene3D" id="2.60.120.10">
    <property type="entry name" value="Jelly Rolls"/>
    <property type="match status" value="2"/>
</dbReference>
<dbReference type="InterPro" id="IPR008271">
    <property type="entry name" value="Ser/Thr_kinase_AS"/>
</dbReference>
<evidence type="ECO:0000313" key="18">
    <source>
        <dbReference type="EMBL" id="KAG5181365.1"/>
    </source>
</evidence>
<evidence type="ECO:0000256" key="9">
    <source>
        <dbReference type="ARBA" id="ARBA00022992"/>
    </source>
</evidence>
<sequence>MAAVEDYEVKVIEKPAATRKLLMDSISASVLFRSCDPGDMEALVDSFEPRDVVSGDTVIKQGDQGDDFFVVESGLLRVFVVFTGRDEEAEVRTPYKSGESFGELALMYNNARAATVRAAADCRFVTFAAAGSHALGDRSFEMRQRLELLGLVKVGDKSLKDALSRSELLQLAEAMEPETFAKEAMRQGEAGDAFYIVECGEVTVYKNDGKDPDNANGLGEVVHHYKTGDYFGERALLSEEKRAASCVAATDGTVCLTLNRGDFDRMLGSHFVDIRVEDIEVIRTLGAGAFGNVKLIKHKPTSVGYALKCQAKRGILDNDLQSHVLEERKLLMELDHPFILKLHNSFQDNFFVYFVIELLVGGELFSHLRRLGRLQEAEARFYAASVLHAFDYIHTRKIAYRDLKPENLVLDATGYIKIVDFGLAKVIPSGLTWTICGTPDYLAPEIILNEGHDSAVDYWALGVLMFEMVAGTPPFYADDPMATYEKILGNNLHIPDYFSKNLRDILHKLLKSNKTKRLGKTRGGAGAVMKHKWYSGFNWDALMAKELTPPIQPDIKDPLDPANYDPGMANLEDPEAVACPEWVPDF</sequence>
<dbReference type="OrthoDB" id="63267at2759"/>
<dbReference type="Pfam" id="PF00069">
    <property type="entry name" value="Pkinase"/>
    <property type="match status" value="1"/>
</dbReference>
<keyword evidence="19" id="KW-1185">Reference proteome</keyword>
<evidence type="ECO:0000259" key="16">
    <source>
        <dbReference type="PROSITE" id="PS50042"/>
    </source>
</evidence>
<dbReference type="GO" id="GO:0004692">
    <property type="term" value="F:cGMP-dependent protein kinase activity"/>
    <property type="evidence" value="ECO:0007669"/>
    <property type="project" value="UniProtKB-EC"/>
</dbReference>
<feature type="binding site" evidence="13 14">
    <location>
        <position position="308"/>
    </location>
    <ligand>
        <name>ATP</name>
        <dbReference type="ChEBI" id="CHEBI:30616"/>
    </ligand>
</feature>
<dbReference type="InterPro" id="IPR000719">
    <property type="entry name" value="Prot_kinase_dom"/>
</dbReference>
<comment type="caution">
    <text evidence="18">The sequence shown here is derived from an EMBL/GenBank/DDBJ whole genome shotgun (WGS) entry which is preliminary data.</text>
</comment>
<keyword evidence="9" id="KW-0142">cGMP-binding</keyword>
<keyword evidence="3" id="KW-0723">Serine/threonine-protein kinase</keyword>
<dbReference type="PRINTS" id="PR00103">
    <property type="entry name" value="CAMPKINASE"/>
</dbReference>
<dbReference type="Proteomes" id="UP000664859">
    <property type="component" value="Unassembled WGS sequence"/>
</dbReference>
<feature type="domain" description="Cyclic nucleotide-binding" evidence="16">
    <location>
        <begin position="31"/>
        <end position="127"/>
    </location>
</feature>
<dbReference type="PROSITE" id="PS50042">
    <property type="entry name" value="CNMP_BINDING_3"/>
    <property type="match status" value="2"/>
</dbReference>
<dbReference type="PROSITE" id="PS50011">
    <property type="entry name" value="PROTEIN_KINASE_DOM"/>
    <property type="match status" value="1"/>
</dbReference>
<protein>
    <recommendedName>
        <fullName evidence="2">cGMP-dependent protein kinase</fullName>
        <ecNumber evidence="2">2.7.11.12</ecNumber>
    </recommendedName>
</protein>
<keyword evidence="4" id="KW-0140">cGMP</keyword>
<dbReference type="InterPro" id="IPR017441">
    <property type="entry name" value="Protein_kinase_ATP_BS"/>
</dbReference>
<dbReference type="PROSITE" id="PS00108">
    <property type="entry name" value="PROTEIN_KINASE_ST"/>
    <property type="match status" value="1"/>
</dbReference>
<comment type="similarity">
    <text evidence="1">Belongs to the protein kinase superfamily. AGC Ser/Thr protein kinase family. cGMP subfamily.</text>
</comment>
<name>A0A835YTZ8_9STRA</name>
<dbReference type="InterPro" id="IPR002374">
    <property type="entry name" value="cGMP_dep_kinase"/>
</dbReference>
<dbReference type="PROSITE" id="PS51285">
    <property type="entry name" value="AGC_KINASE_CTER"/>
    <property type="match status" value="1"/>
</dbReference>
<dbReference type="InterPro" id="IPR000595">
    <property type="entry name" value="cNMP-bd_dom"/>
</dbReference>
<organism evidence="18 19">
    <name type="scientific">Tribonema minus</name>
    <dbReference type="NCBI Taxonomy" id="303371"/>
    <lineage>
        <taxon>Eukaryota</taxon>
        <taxon>Sar</taxon>
        <taxon>Stramenopiles</taxon>
        <taxon>Ochrophyta</taxon>
        <taxon>PX clade</taxon>
        <taxon>Xanthophyceae</taxon>
        <taxon>Tribonematales</taxon>
        <taxon>Tribonemataceae</taxon>
        <taxon>Tribonema</taxon>
    </lineage>
</organism>
<dbReference type="CDD" id="cd00038">
    <property type="entry name" value="CAP_ED"/>
    <property type="match status" value="2"/>
</dbReference>
<comment type="catalytic activity">
    <reaction evidence="10">
        <text>L-threonyl-[protein] + ATP = O-phospho-L-threonyl-[protein] + ADP + H(+)</text>
        <dbReference type="Rhea" id="RHEA:46608"/>
        <dbReference type="Rhea" id="RHEA-COMP:11060"/>
        <dbReference type="Rhea" id="RHEA-COMP:11605"/>
        <dbReference type="ChEBI" id="CHEBI:15378"/>
        <dbReference type="ChEBI" id="CHEBI:30013"/>
        <dbReference type="ChEBI" id="CHEBI:30616"/>
        <dbReference type="ChEBI" id="CHEBI:61977"/>
        <dbReference type="ChEBI" id="CHEBI:456216"/>
        <dbReference type="EC" id="2.7.11.12"/>
    </reaction>
</comment>
<dbReference type="GO" id="GO:0005524">
    <property type="term" value="F:ATP binding"/>
    <property type="evidence" value="ECO:0007669"/>
    <property type="project" value="UniProtKB-UniRule"/>
</dbReference>
<dbReference type="InterPro" id="IPR011009">
    <property type="entry name" value="Kinase-like_dom_sf"/>
</dbReference>
<evidence type="ECO:0000256" key="11">
    <source>
        <dbReference type="ARBA" id="ARBA00047462"/>
    </source>
</evidence>
<dbReference type="PIRSF" id="PIRSF000559">
    <property type="entry name" value="cGMP-dep_kinase"/>
    <property type="match status" value="1"/>
</dbReference>
<dbReference type="GO" id="GO:0030553">
    <property type="term" value="F:cGMP binding"/>
    <property type="evidence" value="ECO:0007669"/>
    <property type="project" value="UniProtKB-KW"/>
</dbReference>
<evidence type="ECO:0000256" key="2">
    <source>
        <dbReference type="ARBA" id="ARBA00012428"/>
    </source>
</evidence>
<feature type="active site" description="Proton acceptor" evidence="12">
    <location>
        <position position="402"/>
    </location>
</feature>
<evidence type="ECO:0000256" key="1">
    <source>
        <dbReference type="ARBA" id="ARBA00006352"/>
    </source>
</evidence>
<dbReference type="Gene3D" id="1.10.510.10">
    <property type="entry name" value="Transferase(Phosphotransferase) domain 1"/>
    <property type="match status" value="1"/>
</dbReference>
<evidence type="ECO:0000259" key="15">
    <source>
        <dbReference type="PROSITE" id="PS50011"/>
    </source>
</evidence>
<evidence type="ECO:0000256" key="5">
    <source>
        <dbReference type="ARBA" id="ARBA00022679"/>
    </source>
</evidence>
<keyword evidence="8 13" id="KW-0067">ATP-binding</keyword>
<evidence type="ECO:0000256" key="14">
    <source>
        <dbReference type="PROSITE-ProRule" id="PRU10141"/>
    </source>
</evidence>
<evidence type="ECO:0000256" key="6">
    <source>
        <dbReference type="ARBA" id="ARBA00022741"/>
    </source>
</evidence>
<dbReference type="Pfam" id="PF00027">
    <property type="entry name" value="cNMP_binding"/>
    <property type="match status" value="2"/>
</dbReference>
<keyword evidence="7 18" id="KW-0418">Kinase</keyword>
<gene>
    <name evidence="18" type="ORF">JKP88DRAFT_256526</name>
</gene>
<keyword evidence="5" id="KW-0808">Transferase</keyword>
<dbReference type="FunFam" id="1.10.510.10:FF:000005">
    <property type="entry name" value="cAMP-dependent protein kinase catalytic subunit alpha"/>
    <property type="match status" value="1"/>
</dbReference>
<evidence type="ECO:0000256" key="3">
    <source>
        <dbReference type="ARBA" id="ARBA00022527"/>
    </source>
</evidence>
<dbReference type="PROSITE" id="PS00107">
    <property type="entry name" value="PROTEIN_KINASE_ATP"/>
    <property type="match status" value="1"/>
</dbReference>
<dbReference type="AlphaFoldDB" id="A0A835YTZ8"/>
<dbReference type="InterPro" id="IPR018490">
    <property type="entry name" value="cNMP-bd_dom_sf"/>
</dbReference>
<dbReference type="Gene3D" id="3.30.200.20">
    <property type="entry name" value="Phosphorylase Kinase, domain 1"/>
    <property type="match status" value="1"/>
</dbReference>